<evidence type="ECO:0000256" key="2">
    <source>
        <dbReference type="ARBA" id="ARBA00022448"/>
    </source>
</evidence>
<feature type="transmembrane region" description="Helical" evidence="10">
    <location>
        <begin position="235"/>
        <end position="266"/>
    </location>
</feature>
<feature type="transmembrane region" description="Helical" evidence="10">
    <location>
        <begin position="161"/>
        <end position="181"/>
    </location>
</feature>
<keyword evidence="12" id="KW-1185">Reference proteome</keyword>
<gene>
    <name evidence="11" type="ORF">KAK03_14195</name>
</gene>
<evidence type="ECO:0000313" key="11">
    <source>
        <dbReference type="EMBL" id="MBQ0931634.1"/>
    </source>
</evidence>
<keyword evidence="6 10" id="KW-1133">Transmembrane helix</keyword>
<feature type="transmembrane region" description="Helical" evidence="10">
    <location>
        <begin position="350"/>
        <end position="369"/>
    </location>
</feature>
<feature type="transmembrane region" description="Helical" evidence="10">
    <location>
        <begin position="316"/>
        <end position="338"/>
    </location>
</feature>
<keyword evidence="4" id="KW-1003">Cell membrane</keyword>
<feature type="transmembrane region" description="Helical" evidence="10">
    <location>
        <begin position="128"/>
        <end position="149"/>
    </location>
</feature>
<dbReference type="AlphaFoldDB" id="A0A940YKT0"/>
<organism evidence="11 12">
    <name type="scientific">Ideonella alba</name>
    <dbReference type="NCBI Taxonomy" id="2824118"/>
    <lineage>
        <taxon>Bacteria</taxon>
        <taxon>Pseudomonadati</taxon>
        <taxon>Pseudomonadota</taxon>
        <taxon>Betaproteobacteria</taxon>
        <taxon>Burkholderiales</taxon>
        <taxon>Sphaerotilaceae</taxon>
        <taxon>Ideonella</taxon>
    </lineage>
</organism>
<dbReference type="InterPro" id="IPR002528">
    <property type="entry name" value="MATE_fam"/>
</dbReference>
<evidence type="ECO:0000256" key="10">
    <source>
        <dbReference type="SAM" id="Phobius"/>
    </source>
</evidence>
<evidence type="ECO:0000256" key="3">
    <source>
        <dbReference type="ARBA" id="ARBA00022449"/>
    </source>
</evidence>
<dbReference type="PANTHER" id="PTHR43298:SF2">
    <property type="entry name" value="FMN_FAD EXPORTER YEEO-RELATED"/>
    <property type="match status" value="1"/>
</dbReference>
<feature type="transmembrane region" description="Helical" evidence="10">
    <location>
        <begin position="193"/>
        <end position="214"/>
    </location>
</feature>
<feature type="transmembrane region" description="Helical" evidence="10">
    <location>
        <begin position="51"/>
        <end position="76"/>
    </location>
</feature>
<dbReference type="PANTHER" id="PTHR43298">
    <property type="entry name" value="MULTIDRUG RESISTANCE PROTEIN NORM-RELATED"/>
    <property type="match status" value="1"/>
</dbReference>
<dbReference type="RefSeq" id="WP_210854615.1">
    <property type="nucleotide sequence ID" value="NZ_JAGQDD010000010.1"/>
</dbReference>
<dbReference type="NCBIfam" id="TIGR00797">
    <property type="entry name" value="matE"/>
    <property type="match status" value="1"/>
</dbReference>
<keyword evidence="8 10" id="KW-0472">Membrane</keyword>
<dbReference type="Proteomes" id="UP000676246">
    <property type="component" value="Unassembled WGS sequence"/>
</dbReference>
<name>A0A940YKT0_9BURK</name>
<evidence type="ECO:0000256" key="4">
    <source>
        <dbReference type="ARBA" id="ARBA00022475"/>
    </source>
</evidence>
<keyword evidence="3" id="KW-0050">Antiport</keyword>
<evidence type="ECO:0000256" key="6">
    <source>
        <dbReference type="ARBA" id="ARBA00022989"/>
    </source>
</evidence>
<feature type="transmembrane region" description="Helical" evidence="10">
    <location>
        <begin position="278"/>
        <end position="296"/>
    </location>
</feature>
<reference evidence="11 12" key="1">
    <citation type="submission" date="2021-04" db="EMBL/GenBank/DDBJ databases">
        <title>The genome sequence of Ideonella sp. 3Y2.</title>
        <authorList>
            <person name="Liu Y."/>
        </authorList>
    </citation>
    <scope>NUCLEOTIDE SEQUENCE [LARGE SCALE GENOMIC DNA]</scope>
    <source>
        <strain evidence="11 12">3Y2</strain>
    </source>
</reference>
<proteinExistence type="predicted"/>
<dbReference type="GO" id="GO:0005886">
    <property type="term" value="C:plasma membrane"/>
    <property type="evidence" value="ECO:0007669"/>
    <property type="project" value="UniProtKB-SubCell"/>
</dbReference>
<keyword evidence="5 10" id="KW-0812">Transmembrane</keyword>
<dbReference type="GO" id="GO:0042910">
    <property type="term" value="F:xenobiotic transmembrane transporter activity"/>
    <property type="evidence" value="ECO:0007669"/>
    <property type="project" value="InterPro"/>
</dbReference>
<evidence type="ECO:0000256" key="5">
    <source>
        <dbReference type="ARBA" id="ARBA00022692"/>
    </source>
</evidence>
<accession>A0A940YKT0</accession>
<dbReference type="InterPro" id="IPR048279">
    <property type="entry name" value="MdtK-like"/>
</dbReference>
<sequence length="453" mass="47599">MIRFSDSVRRLVPLAWPVLVGQLAVLAFSTIDTLLVARHSPADLGAFAVGAAAYITVFVGLMGAVLAVSPVVGQLFGAGRLEAAGDELHQGIWLALGLSLLGCTLLLFPQPFLALSRATPEMEAKVRGYLLALALALPASLLFTVYRAFNTAVSRPKAVMVLQLAGLGLKLPLSTALVFGWPALGLPALGVTGAGLATAAAMWLQLAAAAWMLHRDRFYDRFALWGRGLHPPSRAAILGLLRLGVPMGMAVLVEVSAFSFMAFFIARLGTVPVAGHQIAINLVSLMFMLPLSLANAGSTLVAQRVGAGDLADARRLGWHAMALALITSGVLAAAVYLGRVQVVGLYTGDAAVAAVALSLLSWLVVFHVCDAAQTMAAFVLRAWRVATVPMVIYAGTLWGIGLGLGSQLAFDDGTRVPDTLRGAPGFWAASTLALVLCSVFLVVFKAWVLRRRG</sequence>
<protein>
    <recommendedName>
        <fullName evidence="9">Multidrug-efflux transporter</fullName>
    </recommendedName>
</protein>
<evidence type="ECO:0000313" key="12">
    <source>
        <dbReference type="Proteomes" id="UP000676246"/>
    </source>
</evidence>
<evidence type="ECO:0000256" key="8">
    <source>
        <dbReference type="ARBA" id="ARBA00023136"/>
    </source>
</evidence>
<evidence type="ECO:0000256" key="9">
    <source>
        <dbReference type="ARBA" id="ARBA00031636"/>
    </source>
</evidence>
<feature type="transmembrane region" description="Helical" evidence="10">
    <location>
        <begin position="390"/>
        <end position="410"/>
    </location>
</feature>
<dbReference type="GO" id="GO:0015297">
    <property type="term" value="F:antiporter activity"/>
    <property type="evidence" value="ECO:0007669"/>
    <property type="project" value="UniProtKB-KW"/>
</dbReference>
<keyword evidence="7" id="KW-0406">Ion transport</keyword>
<feature type="transmembrane region" description="Helical" evidence="10">
    <location>
        <begin position="88"/>
        <end position="108"/>
    </location>
</feature>
<comment type="caution">
    <text evidence="11">The sequence shown here is derived from an EMBL/GenBank/DDBJ whole genome shotgun (WGS) entry which is preliminary data.</text>
</comment>
<evidence type="ECO:0000256" key="1">
    <source>
        <dbReference type="ARBA" id="ARBA00004429"/>
    </source>
</evidence>
<feature type="transmembrane region" description="Helical" evidence="10">
    <location>
        <begin position="12"/>
        <end position="31"/>
    </location>
</feature>
<dbReference type="EMBL" id="JAGQDD010000010">
    <property type="protein sequence ID" value="MBQ0931634.1"/>
    <property type="molecule type" value="Genomic_DNA"/>
</dbReference>
<dbReference type="InterPro" id="IPR050222">
    <property type="entry name" value="MATE_MdtK"/>
</dbReference>
<dbReference type="PIRSF" id="PIRSF006603">
    <property type="entry name" value="DinF"/>
    <property type="match status" value="1"/>
</dbReference>
<feature type="transmembrane region" description="Helical" evidence="10">
    <location>
        <begin position="425"/>
        <end position="448"/>
    </location>
</feature>
<keyword evidence="2" id="KW-0813">Transport</keyword>
<evidence type="ECO:0000256" key="7">
    <source>
        <dbReference type="ARBA" id="ARBA00023065"/>
    </source>
</evidence>
<dbReference type="GO" id="GO:0006811">
    <property type="term" value="P:monoatomic ion transport"/>
    <property type="evidence" value="ECO:0007669"/>
    <property type="project" value="UniProtKB-KW"/>
</dbReference>
<dbReference type="Pfam" id="PF01554">
    <property type="entry name" value="MatE"/>
    <property type="match status" value="2"/>
</dbReference>
<comment type="subcellular location">
    <subcellularLocation>
        <location evidence="1">Cell inner membrane</location>
        <topology evidence="1">Multi-pass membrane protein</topology>
    </subcellularLocation>
</comment>